<evidence type="ECO:0000256" key="5">
    <source>
        <dbReference type="ARBA" id="ARBA00023136"/>
    </source>
</evidence>
<feature type="transmembrane region" description="Helical" evidence="6">
    <location>
        <begin position="181"/>
        <end position="202"/>
    </location>
</feature>
<organism evidence="8 9">
    <name type="scientific">Desulfomarina profundi</name>
    <dbReference type="NCBI Taxonomy" id="2772557"/>
    <lineage>
        <taxon>Bacteria</taxon>
        <taxon>Pseudomonadati</taxon>
        <taxon>Thermodesulfobacteriota</taxon>
        <taxon>Desulfobulbia</taxon>
        <taxon>Desulfobulbales</taxon>
        <taxon>Desulfobulbaceae</taxon>
        <taxon>Desulfomarina</taxon>
    </lineage>
</organism>
<accession>A0A8D5FRK5</accession>
<dbReference type="EMBL" id="AP024086">
    <property type="protein sequence ID" value="BCL62415.1"/>
    <property type="molecule type" value="Genomic_DNA"/>
</dbReference>
<dbReference type="KEGG" id="dbk:DGMP_31080"/>
<evidence type="ECO:0000259" key="7">
    <source>
        <dbReference type="Pfam" id="PF00892"/>
    </source>
</evidence>
<evidence type="ECO:0000256" key="6">
    <source>
        <dbReference type="SAM" id="Phobius"/>
    </source>
</evidence>
<feature type="transmembrane region" description="Helical" evidence="6">
    <location>
        <begin position="100"/>
        <end position="118"/>
    </location>
</feature>
<evidence type="ECO:0000256" key="4">
    <source>
        <dbReference type="ARBA" id="ARBA00022989"/>
    </source>
</evidence>
<evidence type="ECO:0000313" key="8">
    <source>
        <dbReference type="EMBL" id="BCL62415.1"/>
    </source>
</evidence>
<dbReference type="Proteomes" id="UP000826725">
    <property type="component" value="Chromosome"/>
</dbReference>
<feature type="transmembrane region" description="Helical" evidence="6">
    <location>
        <begin position="154"/>
        <end position="174"/>
    </location>
</feature>
<reference evidence="8" key="1">
    <citation type="submission" date="2020-09" db="EMBL/GenBank/DDBJ databases">
        <title>Desulfogranum mesoprofundum gen. nov., sp. nov., a novel mesophilic, sulfate-reducing chemolithoautotroph isolated from a deep-sea hydrothermal vent chimney in the Suiyo Seamount.</title>
        <authorList>
            <person name="Hashimoto Y."/>
            <person name="Nakagawa S."/>
        </authorList>
    </citation>
    <scope>NUCLEOTIDE SEQUENCE</scope>
    <source>
        <strain evidence="8">KT2</strain>
    </source>
</reference>
<dbReference type="InterPro" id="IPR051258">
    <property type="entry name" value="Diverse_Substrate_Transporter"/>
</dbReference>
<evidence type="ECO:0000313" key="9">
    <source>
        <dbReference type="Proteomes" id="UP000826725"/>
    </source>
</evidence>
<keyword evidence="9" id="KW-1185">Reference proteome</keyword>
<name>A0A8D5FRK5_9BACT</name>
<evidence type="ECO:0000256" key="1">
    <source>
        <dbReference type="ARBA" id="ARBA00004651"/>
    </source>
</evidence>
<keyword evidence="2" id="KW-1003">Cell membrane</keyword>
<proteinExistence type="predicted"/>
<dbReference type="AlphaFoldDB" id="A0A8D5FRK5"/>
<dbReference type="PANTHER" id="PTHR42920:SF5">
    <property type="entry name" value="EAMA DOMAIN-CONTAINING PROTEIN"/>
    <property type="match status" value="1"/>
</dbReference>
<protein>
    <submittedName>
        <fullName evidence="8">MFS transporter</fullName>
    </submittedName>
</protein>
<feature type="domain" description="EamA" evidence="7">
    <location>
        <begin position="152"/>
        <end position="284"/>
    </location>
</feature>
<dbReference type="RefSeq" id="WP_228854774.1">
    <property type="nucleotide sequence ID" value="NZ_AP024086.1"/>
</dbReference>
<feature type="transmembrane region" description="Helical" evidence="6">
    <location>
        <begin position="125"/>
        <end position="142"/>
    </location>
</feature>
<sequence>MTRLRANLLLMLAAIIWGSSFVVQQVGTGNLGTISFTGARFLVGACMVFPFALKQFRRVHLRERRFQQKDWLALALTGTVLLTAAVLQQHGILRTTVTNSGFLTALYVPMVPFLGFLFLRRKVHFVVWPASICCFIGTYIMSGAHEVELVDGDFWVISSTIFWATHVMLVGALASRTRAPLVVAATQFAVCGTLGLVLGAVIESPVMADYVGAVWGICYIGIFSVGMAFTLQVVGQRYTPAADAAIILSSETVFAAIGGMVFLGEHLSLLQFMGGALIFVSIIAVEVVPQFATGKARALD</sequence>
<feature type="transmembrane region" description="Helical" evidence="6">
    <location>
        <begin position="34"/>
        <end position="51"/>
    </location>
</feature>
<evidence type="ECO:0000256" key="2">
    <source>
        <dbReference type="ARBA" id="ARBA00022475"/>
    </source>
</evidence>
<keyword evidence="5 6" id="KW-0472">Membrane</keyword>
<dbReference type="InterPro" id="IPR000620">
    <property type="entry name" value="EamA_dom"/>
</dbReference>
<dbReference type="GO" id="GO:0005886">
    <property type="term" value="C:plasma membrane"/>
    <property type="evidence" value="ECO:0007669"/>
    <property type="project" value="UniProtKB-SubCell"/>
</dbReference>
<feature type="domain" description="EamA" evidence="7">
    <location>
        <begin position="6"/>
        <end position="142"/>
    </location>
</feature>
<feature type="transmembrane region" description="Helical" evidence="6">
    <location>
        <begin position="269"/>
        <end position="288"/>
    </location>
</feature>
<feature type="transmembrane region" description="Helical" evidence="6">
    <location>
        <begin position="214"/>
        <end position="234"/>
    </location>
</feature>
<comment type="subcellular location">
    <subcellularLocation>
        <location evidence="1">Cell membrane</location>
        <topology evidence="1">Multi-pass membrane protein</topology>
    </subcellularLocation>
</comment>
<keyword evidence="4 6" id="KW-1133">Transmembrane helix</keyword>
<gene>
    <name evidence="8" type="ORF">DGMP_31080</name>
</gene>
<feature type="transmembrane region" description="Helical" evidence="6">
    <location>
        <begin position="71"/>
        <end position="88"/>
    </location>
</feature>
<feature type="transmembrane region" description="Helical" evidence="6">
    <location>
        <begin position="241"/>
        <end position="263"/>
    </location>
</feature>
<dbReference type="PANTHER" id="PTHR42920">
    <property type="entry name" value="OS03G0707200 PROTEIN-RELATED"/>
    <property type="match status" value="1"/>
</dbReference>
<keyword evidence="3 6" id="KW-0812">Transmembrane</keyword>
<dbReference type="Pfam" id="PF00892">
    <property type="entry name" value="EamA"/>
    <property type="match status" value="2"/>
</dbReference>
<evidence type="ECO:0000256" key="3">
    <source>
        <dbReference type="ARBA" id="ARBA00022692"/>
    </source>
</evidence>